<dbReference type="PROSITE" id="PS00383">
    <property type="entry name" value="TYR_PHOSPHATASE_1"/>
    <property type="match status" value="1"/>
</dbReference>
<dbReference type="InterPro" id="IPR000387">
    <property type="entry name" value="Tyr_Pase_dom"/>
</dbReference>
<dbReference type="CDD" id="cd14498">
    <property type="entry name" value="DSP"/>
    <property type="match status" value="1"/>
</dbReference>
<dbReference type="PROSITE" id="PS50056">
    <property type="entry name" value="TYR_PHOSPHATASE_2"/>
    <property type="match status" value="1"/>
</dbReference>
<dbReference type="SUPFAM" id="SSF52799">
    <property type="entry name" value="(Phosphotyrosine protein) phosphatases II"/>
    <property type="match status" value="1"/>
</dbReference>
<dbReference type="InterPro" id="IPR029021">
    <property type="entry name" value="Prot-tyrosine_phosphatase-like"/>
</dbReference>
<organism evidence="6 7">
    <name type="scientific">Polarella glacialis</name>
    <name type="common">Dinoflagellate</name>
    <dbReference type="NCBI Taxonomy" id="89957"/>
    <lineage>
        <taxon>Eukaryota</taxon>
        <taxon>Sar</taxon>
        <taxon>Alveolata</taxon>
        <taxon>Dinophyceae</taxon>
        <taxon>Suessiales</taxon>
        <taxon>Suessiaceae</taxon>
        <taxon>Polarella</taxon>
    </lineage>
</organism>
<dbReference type="EMBL" id="CAJNNV010032997">
    <property type="protein sequence ID" value="CAE8641775.1"/>
    <property type="molecule type" value="Genomic_DNA"/>
</dbReference>
<keyword evidence="3" id="KW-0812">Transmembrane</keyword>
<evidence type="ECO:0000256" key="2">
    <source>
        <dbReference type="ARBA" id="ARBA00022912"/>
    </source>
</evidence>
<gene>
    <name evidence="6" type="ORF">PGLA1383_LOCUS56368</name>
</gene>
<feature type="transmembrane region" description="Helical" evidence="3">
    <location>
        <begin position="216"/>
        <end position="240"/>
    </location>
</feature>
<dbReference type="Gene3D" id="3.90.190.10">
    <property type="entry name" value="Protein tyrosine phosphatase superfamily"/>
    <property type="match status" value="1"/>
</dbReference>
<dbReference type="Proteomes" id="UP000654075">
    <property type="component" value="Unassembled WGS sequence"/>
</dbReference>
<evidence type="ECO:0000259" key="4">
    <source>
        <dbReference type="PROSITE" id="PS50054"/>
    </source>
</evidence>
<dbReference type="GO" id="GO:0004721">
    <property type="term" value="F:phosphoprotein phosphatase activity"/>
    <property type="evidence" value="ECO:0007669"/>
    <property type="project" value="UniProtKB-KW"/>
</dbReference>
<sequence>PASAWRRFGSSMRSECEVLVSSVLQCGSSPVFYDLFVEDVDGSLLPVPVRILNTVKDNKRPNLNSGSKDVVDDVLVRRFSLCDAVSGKDGGSQAYPGGAGFPSVVRWAAHAAIQVSVRPNTDGRIYMPVLSLAYADKRTDRLSEDDTIPVSFTAEYSMDPGNYWTVMTALLVLVILCILALAAFRVYLVERRYPSIPMPIGTIDPSLFAPKAVIQMLAFCSTVYSGLFWFHFVMALYWLITFKAQNVPHLLLPSALDGGQYEPHDVIMVIVFCFGAFTVSLGLWKQLRVFFFLVDWARQIPFQDGDSFFSPYESGANLFLGMLSAATSGGELQRLQCKHVVSVMRDAPRELDVTADSDSPARKLTLTRLHVNIADDNNESMYDFFSDAVDQIDSWLKQGKNVLVHCSSGISRSPTLMMAFLMKVKQVSLRKAYHAVRTARPCVAPGTQFFQDLQRWERFLTGSESNTMSLEHYHACTVQSLLSPPGSSLSFEGCLAGVRQFGYATDFALLQAAQLAAEFPAPTWEITWESTADEASSPEQQTQILIMTVRTPFGELAAKPLGACHARSVARPTLPAMGLRAQLPVLQGACRPYITVVQYDRSEVLAKLEEYHATVMSANWADYLHLVYNVPFWETELEKLTGIVQPYLHEPSVGAKFSEVQEMMDVLYQCEDVRDHINELAELATRASGFMGTGFAAGEKLNH</sequence>
<comment type="caution">
    <text evidence="6">The sequence shown here is derived from an EMBL/GenBank/DDBJ whole genome shotgun (WGS) entry which is preliminary data.</text>
</comment>
<dbReference type="InterPro" id="IPR019170">
    <property type="entry name" value="Meckelin"/>
</dbReference>
<evidence type="ECO:0000256" key="3">
    <source>
        <dbReference type="SAM" id="Phobius"/>
    </source>
</evidence>
<dbReference type="InterPro" id="IPR016130">
    <property type="entry name" value="Tyr_Pase_AS"/>
</dbReference>
<dbReference type="AlphaFoldDB" id="A0A813HTY1"/>
<dbReference type="Pfam" id="PF20715">
    <property type="entry name" value="DUF6827"/>
    <property type="match status" value="1"/>
</dbReference>
<evidence type="ECO:0000313" key="6">
    <source>
        <dbReference type="EMBL" id="CAE8641775.1"/>
    </source>
</evidence>
<dbReference type="GO" id="GO:0060271">
    <property type="term" value="P:cilium assembly"/>
    <property type="evidence" value="ECO:0007669"/>
    <property type="project" value="InterPro"/>
</dbReference>
<dbReference type="OrthoDB" id="419138at2759"/>
<evidence type="ECO:0000259" key="5">
    <source>
        <dbReference type="PROSITE" id="PS50056"/>
    </source>
</evidence>
<feature type="domain" description="Tyrosine specific protein phosphatases" evidence="5">
    <location>
        <begin position="383"/>
        <end position="441"/>
    </location>
</feature>
<feature type="transmembrane region" description="Helical" evidence="3">
    <location>
        <begin position="163"/>
        <end position="188"/>
    </location>
</feature>
<evidence type="ECO:0000313" key="7">
    <source>
        <dbReference type="Proteomes" id="UP000654075"/>
    </source>
</evidence>
<protein>
    <recommendedName>
        <fullName evidence="8">Protein-tyrosine-phosphatase</fullName>
    </recommendedName>
</protein>
<dbReference type="InterPro" id="IPR000340">
    <property type="entry name" value="Dual-sp_phosphatase_cat-dom"/>
</dbReference>
<feature type="transmembrane region" description="Helical" evidence="3">
    <location>
        <begin position="266"/>
        <end position="284"/>
    </location>
</feature>
<evidence type="ECO:0008006" key="8">
    <source>
        <dbReference type="Google" id="ProtNLM"/>
    </source>
</evidence>
<dbReference type="Pfam" id="PF00782">
    <property type="entry name" value="DSPc"/>
    <property type="match status" value="1"/>
</dbReference>
<dbReference type="Pfam" id="PF09773">
    <property type="entry name" value="Meckelin"/>
    <property type="match status" value="1"/>
</dbReference>
<name>A0A813HTY1_POLGL</name>
<keyword evidence="7" id="KW-1185">Reference proteome</keyword>
<accession>A0A813HTY1</accession>
<keyword evidence="1" id="KW-0378">Hydrolase</keyword>
<dbReference type="InterPro" id="IPR049230">
    <property type="entry name" value="DUF6827"/>
</dbReference>
<feature type="domain" description="Tyrosine-protein phosphatase" evidence="4">
    <location>
        <begin position="308"/>
        <end position="462"/>
    </location>
</feature>
<dbReference type="InterPro" id="IPR020422">
    <property type="entry name" value="TYR_PHOSPHATASE_DUAL_dom"/>
</dbReference>
<keyword evidence="3" id="KW-0472">Membrane</keyword>
<keyword evidence="3" id="KW-1133">Transmembrane helix</keyword>
<reference evidence="6" key="1">
    <citation type="submission" date="2021-02" db="EMBL/GenBank/DDBJ databases">
        <authorList>
            <person name="Dougan E. K."/>
            <person name="Rhodes N."/>
            <person name="Thang M."/>
            <person name="Chan C."/>
        </authorList>
    </citation>
    <scope>NUCLEOTIDE SEQUENCE</scope>
</reference>
<dbReference type="PROSITE" id="PS50054">
    <property type="entry name" value="TYR_PHOSPHATASE_DUAL"/>
    <property type="match status" value="1"/>
</dbReference>
<dbReference type="GO" id="GO:0036038">
    <property type="term" value="C:MKS complex"/>
    <property type="evidence" value="ECO:0007669"/>
    <property type="project" value="InterPro"/>
</dbReference>
<feature type="non-terminal residue" evidence="6">
    <location>
        <position position="703"/>
    </location>
</feature>
<evidence type="ECO:0000256" key="1">
    <source>
        <dbReference type="ARBA" id="ARBA00022801"/>
    </source>
</evidence>
<keyword evidence="2" id="KW-0904">Protein phosphatase</keyword>
<proteinExistence type="predicted"/>
<dbReference type="SMART" id="SM00195">
    <property type="entry name" value="DSPc"/>
    <property type="match status" value="1"/>
</dbReference>
<dbReference type="PANTHER" id="PTHR21274:SF0">
    <property type="entry name" value="MECKELIN"/>
    <property type="match status" value="1"/>
</dbReference>
<dbReference type="PANTHER" id="PTHR21274">
    <property type="entry name" value="MECKELIN"/>
    <property type="match status" value="1"/>
</dbReference>